<dbReference type="AlphaFoldDB" id="A0A410RSS3"/>
<proteinExistence type="predicted"/>
<dbReference type="SMART" id="SM00860">
    <property type="entry name" value="SMI1_KNR4"/>
    <property type="match status" value="1"/>
</dbReference>
<evidence type="ECO:0000313" key="3">
    <source>
        <dbReference type="Proteomes" id="UP000288758"/>
    </source>
</evidence>
<gene>
    <name evidence="2" type="ORF">EJ065_3411</name>
</gene>
<dbReference type="InterPro" id="IPR018958">
    <property type="entry name" value="Knr4/Smi1-like_dom"/>
</dbReference>
<dbReference type="SUPFAM" id="SSF160631">
    <property type="entry name" value="SMI1/KNR4-like"/>
    <property type="match status" value="1"/>
</dbReference>
<reference evidence="2 3" key="1">
    <citation type="submission" date="2018-12" db="EMBL/GenBank/DDBJ databases">
        <title>Complete Genome Sequence of the Corallopyronin A producing Myxobacterium Corallococcus coralloides B035.</title>
        <authorList>
            <person name="Bouhired S.M."/>
            <person name="Rupp O."/>
            <person name="Blom J."/>
            <person name="Schaeberle T.F."/>
            <person name="Kehraus S."/>
            <person name="Schiefer A."/>
            <person name="Pfarr K."/>
            <person name="Goesmann A."/>
            <person name="Hoerauf A."/>
            <person name="Koenig G.M."/>
        </authorList>
    </citation>
    <scope>NUCLEOTIDE SEQUENCE [LARGE SCALE GENOMIC DNA]</scope>
    <source>
        <strain evidence="2 3">B035</strain>
    </source>
</reference>
<dbReference type="InterPro" id="IPR037883">
    <property type="entry name" value="Knr4/Smi1-like_sf"/>
</dbReference>
<dbReference type="Pfam" id="PF09346">
    <property type="entry name" value="SMI1_KNR4"/>
    <property type="match status" value="1"/>
</dbReference>
<dbReference type="Gene3D" id="3.40.1580.10">
    <property type="entry name" value="SMI1/KNR4-like"/>
    <property type="match status" value="1"/>
</dbReference>
<feature type="domain" description="Knr4/Smi1-like" evidence="1">
    <location>
        <begin position="17"/>
        <end position="138"/>
    </location>
</feature>
<evidence type="ECO:0000259" key="1">
    <source>
        <dbReference type="SMART" id="SM00860"/>
    </source>
</evidence>
<organism evidence="2 3">
    <name type="scientific">Corallococcus coralloides</name>
    <name type="common">Myxococcus coralloides</name>
    <dbReference type="NCBI Taxonomy" id="184914"/>
    <lineage>
        <taxon>Bacteria</taxon>
        <taxon>Pseudomonadati</taxon>
        <taxon>Myxococcota</taxon>
        <taxon>Myxococcia</taxon>
        <taxon>Myxococcales</taxon>
        <taxon>Cystobacterineae</taxon>
        <taxon>Myxococcaceae</taxon>
        <taxon>Corallococcus</taxon>
    </lineage>
</organism>
<dbReference type="RefSeq" id="WP_164933242.1">
    <property type="nucleotide sequence ID" value="NZ_CP034669.1"/>
</dbReference>
<dbReference type="Proteomes" id="UP000288758">
    <property type="component" value="Chromosome"/>
</dbReference>
<sequence length="159" mass="18069">MDNLLAEFFRHHYPNPPASSQQIAAFEARMGWRLDAEMRAFYLHSNGGGLFAPMPNPKYGILPLDEIQRARVAIRGRDQESAGPASHFTLVDMQDTDFVIVDVARRENDRYPLLDAFHETYPDETPLIASSFGTFLEKALQSRGRTFWLSSGLLRPRIS</sequence>
<dbReference type="EMBL" id="CP034669">
    <property type="protein sequence ID" value="QAT84973.1"/>
    <property type="molecule type" value="Genomic_DNA"/>
</dbReference>
<protein>
    <recommendedName>
        <fullName evidence="1">Knr4/Smi1-like domain-containing protein</fullName>
    </recommendedName>
</protein>
<name>A0A410RSS3_CORCK</name>
<evidence type="ECO:0000313" key="2">
    <source>
        <dbReference type="EMBL" id="QAT84973.1"/>
    </source>
</evidence>
<accession>A0A410RSS3</accession>